<reference evidence="1" key="2">
    <citation type="submission" date="2014-09" db="EMBL/GenBank/DDBJ databases">
        <title>Criblamydia sequanensis harbors a mega-plasmid encoding arsenite resistance.</title>
        <authorList>
            <person name="Bertelli C."/>
            <person name="Goesmann A."/>
            <person name="Greub G."/>
        </authorList>
    </citation>
    <scope>NUCLEOTIDE SEQUENCE [LARGE SCALE GENOMIC DNA]</scope>
    <source>
        <strain evidence="1">CRIB-18</strain>
        <plasmid evidence="1">1</plasmid>
    </source>
</reference>
<sequence length="222" mass="21972">MARNSSVNLDISNLSVGFSLGGGTTKRTATFNGSGDMTFTQGFAGAGTYTFPNRAADTLIGFADYTAKGVILIGTGAGTFTPLSVGTDNFVLTADSAQTSGVKWAASSGGSGGVTSWVDVTGTSQAIAVNTGYIADNASLCTLTLPATAAQGTVFRIAGNGAGGWLLAQNASQTVKFGNVATTAGVGGSLASTDAGDALECLCVVANTTWRVLGSVGNLTVV</sequence>
<dbReference type="EMBL" id="LK031773">
    <property type="protein sequence ID" value="CDR35335.1"/>
    <property type="molecule type" value="Genomic_DNA"/>
</dbReference>
<protein>
    <submittedName>
        <fullName evidence="1">Uncharacterized protein</fullName>
    </submittedName>
</protein>
<dbReference type="RefSeq" id="WP_176454854.1">
    <property type="nucleotide sequence ID" value="NZ_LK031773.1"/>
</dbReference>
<dbReference type="AlphaFoldDB" id="A0A090E4D5"/>
<evidence type="ECO:0000313" key="1">
    <source>
        <dbReference type="EMBL" id="CDR35335.1"/>
    </source>
</evidence>
<geneLocation type="plasmid" evidence="1">
    <name>1</name>
</geneLocation>
<gene>
    <name evidence="1" type="ORF">CSEC_p0064</name>
</gene>
<proteinExistence type="predicted"/>
<name>A0A090E4D5_9BACT</name>
<accession>A0A090E4D5</accession>
<keyword evidence="1" id="KW-0614">Plasmid</keyword>
<reference evidence="1" key="1">
    <citation type="submission" date="2013-12" db="EMBL/GenBank/DDBJ databases">
        <authorList>
            <person name="Li W."/>
            <person name="Chetelat R.T."/>
        </authorList>
    </citation>
    <scope>NUCLEOTIDE SEQUENCE</scope>
    <source>
        <strain evidence="1">CRIB-18</strain>
        <plasmid evidence="1">1</plasmid>
    </source>
</reference>
<organism evidence="1">
    <name type="scientific">Candidatus Criblamydia sequanensis CRIB-18</name>
    <dbReference type="NCBI Taxonomy" id="1437425"/>
    <lineage>
        <taxon>Bacteria</taxon>
        <taxon>Pseudomonadati</taxon>
        <taxon>Chlamydiota</taxon>
        <taxon>Chlamydiia</taxon>
        <taxon>Parachlamydiales</taxon>
        <taxon>Candidatus Criblamydiaceae</taxon>
        <taxon>Candidatus Criblamydia</taxon>
    </lineage>
</organism>